<name>A0A078LCW3_CITKO</name>
<dbReference type="EMBL" id="LK931336">
    <property type="protein sequence ID" value="CDZ81964.1"/>
    <property type="molecule type" value="Genomic_DNA"/>
</dbReference>
<sequence length="333" mass="38631">MEIVEHLFIVCSPLQLRIVSKIKARYKHARFHIIYLKTKVELKSYIYETVNNEFSSGLVASMDYGFINMLKINRFLSHKTIHYVYMANISHLSVQYILKMLSDDVKIRTFDDGILSINSAGYLDKQIKLRKGPGRKLTRMWLGQHYNIRDIAKRSELHFSIVKHKSKSRNVDCDIVYIDVLSEEKQRLHTERSAPVYAGEINVFVGSKFKDILDVKNDSNLIALIHKIKTLAAHYPSLQYLRHPREYSQQVFGMTEITLNAISEDYICQLSSAYQRVNVFGFASTCQLNVMKLENVYITLLKTTLIRPDIRDSFALFSDSDKVRICDLDSMEP</sequence>
<dbReference type="RefSeq" id="WP_110493634.1">
    <property type="nucleotide sequence ID" value="NZ_JADVDP010000003.1"/>
</dbReference>
<reference evidence="1" key="1">
    <citation type="submission" date="2014-06" db="EMBL/GenBank/DDBJ databases">
        <authorList>
            <person name="Urmite Genomes Urmite Genomes"/>
        </authorList>
    </citation>
    <scope>NUCLEOTIDE SEQUENCE</scope>
</reference>
<gene>
    <name evidence="1" type="primary">lst</name>
    <name evidence="1" type="ORF">BN1086_00009</name>
</gene>
<dbReference type="AlphaFoldDB" id="A0A078LCW3"/>
<dbReference type="PATRIC" id="fig|545.12.peg.9"/>
<dbReference type="GO" id="GO:0016757">
    <property type="term" value="F:glycosyltransferase activity"/>
    <property type="evidence" value="ECO:0007669"/>
    <property type="project" value="UniProtKB-KW"/>
</dbReference>
<dbReference type="Pfam" id="PF07922">
    <property type="entry name" value="Glyco_transf_52"/>
    <property type="match status" value="1"/>
</dbReference>
<accession>A0A078LCW3</accession>
<keyword evidence="1" id="KW-0328">Glycosyltransferase</keyword>
<proteinExistence type="predicted"/>
<dbReference type="Gene3D" id="3.30.370.20">
    <property type="match status" value="1"/>
</dbReference>
<protein>
    <submittedName>
        <fullName evidence="1">CMP-N-acetylneuraminate-beta-galactosamide-alpha-2,3-sialyltransferase</fullName>
    </submittedName>
</protein>
<keyword evidence="1" id="KW-0808">Transferase</keyword>
<evidence type="ECO:0000313" key="1">
    <source>
        <dbReference type="EMBL" id="CDZ81964.1"/>
    </source>
</evidence>
<organism evidence="1">
    <name type="scientific">Citrobacter koseri</name>
    <name type="common">Citrobacter diversus</name>
    <dbReference type="NCBI Taxonomy" id="545"/>
    <lineage>
        <taxon>Bacteria</taxon>
        <taxon>Pseudomonadati</taxon>
        <taxon>Pseudomonadota</taxon>
        <taxon>Gammaproteobacteria</taxon>
        <taxon>Enterobacterales</taxon>
        <taxon>Enterobacteriaceae</taxon>
        <taxon>Citrobacter</taxon>
    </lineage>
</organism>
<dbReference type="InterPro" id="IPR012477">
    <property type="entry name" value="Glyco_transf_52"/>
</dbReference>